<protein>
    <recommendedName>
        <fullName evidence="4">Tetratricopeptide repeat-containing protein</fullName>
    </recommendedName>
</protein>
<feature type="chain" id="PRO_5013363906" description="Tetratricopeptide repeat-containing protein" evidence="1">
    <location>
        <begin position="20"/>
        <end position="456"/>
    </location>
</feature>
<name>A0A1T4PS50_9BACT</name>
<evidence type="ECO:0000313" key="2">
    <source>
        <dbReference type="EMBL" id="SJZ94464.1"/>
    </source>
</evidence>
<evidence type="ECO:0008006" key="4">
    <source>
        <dbReference type="Google" id="ProtNLM"/>
    </source>
</evidence>
<accession>A0A1T4PS50</accession>
<dbReference type="EMBL" id="FUWH01000006">
    <property type="protein sequence ID" value="SJZ94464.1"/>
    <property type="molecule type" value="Genomic_DNA"/>
</dbReference>
<dbReference type="RefSeq" id="WP_078831766.1">
    <property type="nucleotide sequence ID" value="NZ_FUWH01000006.1"/>
</dbReference>
<gene>
    <name evidence="2" type="ORF">SAMN04488132_106195</name>
</gene>
<dbReference type="OrthoDB" id="629230at2"/>
<evidence type="ECO:0000313" key="3">
    <source>
        <dbReference type="Proteomes" id="UP000190888"/>
    </source>
</evidence>
<dbReference type="Proteomes" id="UP000190888">
    <property type="component" value="Unassembled WGS sequence"/>
</dbReference>
<proteinExistence type="predicted"/>
<reference evidence="2 3" key="1">
    <citation type="submission" date="2017-02" db="EMBL/GenBank/DDBJ databases">
        <authorList>
            <person name="Peterson S.W."/>
        </authorList>
    </citation>
    <scope>NUCLEOTIDE SEQUENCE [LARGE SCALE GENOMIC DNA]</scope>
    <source>
        <strain evidence="2 3">DSM 22335</strain>
    </source>
</reference>
<keyword evidence="3" id="KW-1185">Reference proteome</keyword>
<evidence type="ECO:0000256" key="1">
    <source>
        <dbReference type="SAM" id="SignalP"/>
    </source>
</evidence>
<dbReference type="AlphaFoldDB" id="A0A1T4PS50"/>
<organism evidence="2 3">
    <name type="scientific">Sediminibacterium ginsengisoli</name>
    <dbReference type="NCBI Taxonomy" id="413434"/>
    <lineage>
        <taxon>Bacteria</taxon>
        <taxon>Pseudomonadati</taxon>
        <taxon>Bacteroidota</taxon>
        <taxon>Chitinophagia</taxon>
        <taxon>Chitinophagales</taxon>
        <taxon>Chitinophagaceae</taxon>
        <taxon>Sediminibacterium</taxon>
    </lineage>
</organism>
<sequence length="456" mass="51297">MKKLLLLAMLGATFQLATAQDFKKVQSAFLLNRIDEAKTEIDKIAADPKVNTKPDVLYWKAKVYAAIYKDPTLSAKYPKIKTEAIEAMDKYMTAEPSFAQVKEKGADPFFDLYSTSFGGGVKVFNEKKWDDALDYFSSAVKYIDAIIANKWTNANITFDTTALLYAGYSAQNANKADAAVKFYSRLADHKVSGEGYVDVYKYLLLHFIEKKDEANFNKYVALSKEAYPKENWGDYEIEYIDKNYDLAQKTAMYEKGDAAGTLTEANYLQFGDLFSNIKAKEKDKHDSATLAMYGMKAAGAFKKAYAKNDKNAIAAFNVGVMYYNQFGDLDDRYASNIRAMQVLNSNKPVEKDPKKKVAADAKFNEQLAPIKKANADLEQPMNESLDQAIEWLTKSFEILKAKGNLSGTEKSVANKTVDWLANLYAYKRDKARGKDAKVFDANDAKFKEFDALHGKF</sequence>
<keyword evidence="1" id="KW-0732">Signal</keyword>
<dbReference type="STRING" id="413434.SAMN04488132_106195"/>
<feature type="signal peptide" evidence="1">
    <location>
        <begin position="1"/>
        <end position="19"/>
    </location>
</feature>